<organism evidence="1 2">
    <name type="scientific">Thermalbibacter longus</name>
    <dbReference type="NCBI Taxonomy" id="2951981"/>
    <lineage>
        <taxon>Bacteria</taxon>
        <taxon>Pseudomonadati</taxon>
        <taxon>Thermomicrobiota</taxon>
        <taxon>Thermomicrobia</taxon>
        <taxon>Thermomicrobiales</taxon>
        <taxon>Thermomicrobiaceae</taxon>
        <taxon>Thermalbibacter</taxon>
    </lineage>
</organism>
<dbReference type="RefSeq" id="WP_284057787.1">
    <property type="nucleotide sequence ID" value="NZ_JAMSLR010000009.1"/>
</dbReference>
<sequence length="168" mass="18810">MADNRGMPHCRWNRDHTKALCPHCPGGKLGDVLTEPHPLSGQPIVVLELPRGFVQRKDGIWVRSKAARARIGEMPVNLHLVRDPDRYRSGQPAQRFRYDLAPPPIIARSARDVAAWLAWALREMGLWGVAGEPYQTDATVEAPRPQTAMPCYVECPDCRSVAYVSYPS</sequence>
<evidence type="ECO:0000313" key="2">
    <source>
        <dbReference type="Proteomes" id="UP001165306"/>
    </source>
</evidence>
<dbReference type="Proteomes" id="UP001165306">
    <property type="component" value="Unassembled WGS sequence"/>
</dbReference>
<evidence type="ECO:0000313" key="1">
    <source>
        <dbReference type="EMBL" id="MCM8750001.1"/>
    </source>
</evidence>
<gene>
    <name evidence="1" type="ORF">NET02_12660</name>
</gene>
<reference evidence="1" key="1">
    <citation type="submission" date="2022-06" db="EMBL/GenBank/DDBJ databases">
        <title>CFH 74404 Thermomicrobiaceae sp.</title>
        <authorList>
            <person name="Ming H."/>
            <person name="Li W.-J."/>
            <person name="Zhao Z."/>
        </authorList>
    </citation>
    <scope>NUCLEOTIDE SEQUENCE</scope>
    <source>
        <strain evidence="1">CFH 74404</strain>
    </source>
</reference>
<name>A0AA42BAM1_9BACT</name>
<dbReference type="AlphaFoldDB" id="A0AA42BAM1"/>
<dbReference type="EMBL" id="JAMSLR010000009">
    <property type="protein sequence ID" value="MCM8750001.1"/>
    <property type="molecule type" value="Genomic_DNA"/>
</dbReference>
<proteinExistence type="predicted"/>
<keyword evidence="2" id="KW-1185">Reference proteome</keyword>
<protein>
    <submittedName>
        <fullName evidence="1">Uncharacterized protein</fullName>
    </submittedName>
</protein>
<comment type="caution">
    <text evidence="1">The sequence shown here is derived from an EMBL/GenBank/DDBJ whole genome shotgun (WGS) entry which is preliminary data.</text>
</comment>
<accession>A0AA42BAM1</accession>